<name>A0A9D4QDR9_RHISA</name>
<keyword evidence="3" id="KW-1185">Reference proteome</keyword>
<feature type="compositionally biased region" description="Polar residues" evidence="1">
    <location>
        <begin position="1"/>
        <end position="21"/>
    </location>
</feature>
<dbReference type="EMBL" id="JABSTV010001246">
    <property type="protein sequence ID" value="KAH7975899.1"/>
    <property type="molecule type" value="Genomic_DNA"/>
</dbReference>
<proteinExistence type="predicted"/>
<accession>A0A9D4QDR9</accession>
<gene>
    <name evidence="2" type="ORF">HPB52_006637</name>
</gene>
<dbReference type="AlphaFoldDB" id="A0A9D4QDR9"/>
<comment type="caution">
    <text evidence="2">The sequence shown here is derived from an EMBL/GenBank/DDBJ whole genome shotgun (WGS) entry which is preliminary data.</text>
</comment>
<protein>
    <submittedName>
        <fullName evidence="2">Uncharacterized protein</fullName>
    </submittedName>
</protein>
<reference evidence="2" key="1">
    <citation type="journal article" date="2020" name="Cell">
        <title>Large-Scale Comparative Analyses of Tick Genomes Elucidate Their Genetic Diversity and Vector Capacities.</title>
        <authorList>
            <consortium name="Tick Genome and Microbiome Consortium (TIGMIC)"/>
            <person name="Jia N."/>
            <person name="Wang J."/>
            <person name="Shi W."/>
            <person name="Du L."/>
            <person name="Sun Y."/>
            <person name="Zhan W."/>
            <person name="Jiang J.F."/>
            <person name="Wang Q."/>
            <person name="Zhang B."/>
            <person name="Ji P."/>
            <person name="Bell-Sakyi L."/>
            <person name="Cui X.M."/>
            <person name="Yuan T.T."/>
            <person name="Jiang B.G."/>
            <person name="Yang W.F."/>
            <person name="Lam T.T."/>
            <person name="Chang Q.C."/>
            <person name="Ding S.J."/>
            <person name="Wang X.J."/>
            <person name="Zhu J.G."/>
            <person name="Ruan X.D."/>
            <person name="Zhao L."/>
            <person name="Wei J.T."/>
            <person name="Ye R.Z."/>
            <person name="Que T.C."/>
            <person name="Du C.H."/>
            <person name="Zhou Y.H."/>
            <person name="Cheng J.X."/>
            <person name="Dai P.F."/>
            <person name="Guo W.B."/>
            <person name="Han X.H."/>
            <person name="Huang E.J."/>
            <person name="Li L.F."/>
            <person name="Wei W."/>
            <person name="Gao Y.C."/>
            <person name="Liu J.Z."/>
            <person name="Shao H.Z."/>
            <person name="Wang X."/>
            <person name="Wang C.C."/>
            <person name="Yang T.C."/>
            <person name="Huo Q.B."/>
            <person name="Li W."/>
            <person name="Chen H.Y."/>
            <person name="Chen S.E."/>
            <person name="Zhou L.G."/>
            <person name="Ni X.B."/>
            <person name="Tian J.H."/>
            <person name="Sheng Y."/>
            <person name="Liu T."/>
            <person name="Pan Y.S."/>
            <person name="Xia L.Y."/>
            <person name="Li J."/>
            <person name="Zhao F."/>
            <person name="Cao W.C."/>
        </authorList>
    </citation>
    <scope>NUCLEOTIDE SEQUENCE</scope>
    <source>
        <strain evidence="2">Rsan-2018</strain>
    </source>
</reference>
<reference evidence="2" key="2">
    <citation type="submission" date="2021-09" db="EMBL/GenBank/DDBJ databases">
        <authorList>
            <person name="Jia N."/>
            <person name="Wang J."/>
            <person name="Shi W."/>
            <person name="Du L."/>
            <person name="Sun Y."/>
            <person name="Zhan W."/>
            <person name="Jiang J."/>
            <person name="Wang Q."/>
            <person name="Zhang B."/>
            <person name="Ji P."/>
            <person name="Sakyi L.B."/>
            <person name="Cui X."/>
            <person name="Yuan T."/>
            <person name="Jiang B."/>
            <person name="Yang W."/>
            <person name="Lam T.T.-Y."/>
            <person name="Chang Q."/>
            <person name="Ding S."/>
            <person name="Wang X."/>
            <person name="Zhu J."/>
            <person name="Ruan X."/>
            <person name="Zhao L."/>
            <person name="Wei J."/>
            <person name="Que T."/>
            <person name="Du C."/>
            <person name="Cheng J."/>
            <person name="Dai P."/>
            <person name="Han X."/>
            <person name="Huang E."/>
            <person name="Gao Y."/>
            <person name="Liu J."/>
            <person name="Shao H."/>
            <person name="Ye R."/>
            <person name="Li L."/>
            <person name="Wei W."/>
            <person name="Wang X."/>
            <person name="Wang C."/>
            <person name="Huo Q."/>
            <person name="Li W."/>
            <person name="Guo W."/>
            <person name="Chen H."/>
            <person name="Chen S."/>
            <person name="Zhou L."/>
            <person name="Zhou L."/>
            <person name="Ni X."/>
            <person name="Tian J."/>
            <person name="Zhou Y."/>
            <person name="Sheng Y."/>
            <person name="Liu T."/>
            <person name="Pan Y."/>
            <person name="Xia L."/>
            <person name="Li J."/>
            <person name="Zhao F."/>
            <person name="Cao W."/>
        </authorList>
    </citation>
    <scope>NUCLEOTIDE SEQUENCE</scope>
    <source>
        <strain evidence="2">Rsan-2018</strain>
        <tissue evidence="2">Larvae</tissue>
    </source>
</reference>
<evidence type="ECO:0000256" key="1">
    <source>
        <dbReference type="SAM" id="MobiDB-lite"/>
    </source>
</evidence>
<evidence type="ECO:0000313" key="2">
    <source>
        <dbReference type="EMBL" id="KAH7975899.1"/>
    </source>
</evidence>
<feature type="region of interest" description="Disordered" evidence="1">
    <location>
        <begin position="1"/>
        <end position="61"/>
    </location>
</feature>
<sequence>MEIMEMTNTAKDPTRDANSPEVTELDMPVDGTTQDIGRATTGENPKRGACSPKSTTLTDENTPSWLRCNKLY</sequence>
<feature type="compositionally biased region" description="Polar residues" evidence="1">
    <location>
        <begin position="52"/>
        <end position="61"/>
    </location>
</feature>
<organism evidence="2 3">
    <name type="scientific">Rhipicephalus sanguineus</name>
    <name type="common">Brown dog tick</name>
    <name type="synonym">Ixodes sanguineus</name>
    <dbReference type="NCBI Taxonomy" id="34632"/>
    <lineage>
        <taxon>Eukaryota</taxon>
        <taxon>Metazoa</taxon>
        <taxon>Ecdysozoa</taxon>
        <taxon>Arthropoda</taxon>
        <taxon>Chelicerata</taxon>
        <taxon>Arachnida</taxon>
        <taxon>Acari</taxon>
        <taxon>Parasitiformes</taxon>
        <taxon>Ixodida</taxon>
        <taxon>Ixodoidea</taxon>
        <taxon>Ixodidae</taxon>
        <taxon>Rhipicephalinae</taxon>
        <taxon>Rhipicephalus</taxon>
        <taxon>Rhipicephalus</taxon>
    </lineage>
</organism>
<dbReference type="Proteomes" id="UP000821837">
    <property type="component" value="Chromosome 10"/>
</dbReference>
<evidence type="ECO:0000313" key="3">
    <source>
        <dbReference type="Proteomes" id="UP000821837"/>
    </source>
</evidence>